<evidence type="ECO:0000256" key="1">
    <source>
        <dbReference type="SAM" id="MobiDB-lite"/>
    </source>
</evidence>
<evidence type="ECO:0000256" key="2">
    <source>
        <dbReference type="SAM" id="Phobius"/>
    </source>
</evidence>
<keyword evidence="2" id="KW-0812">Transmembrane</keyword>
<feature type="compositionally biased region" description="Basic and acidic residues" evidence="1">
    <location>
        <begin position="31"/>
        <end position="43"/>
    </location>
</feature>
<dbReference type="EMBL" id="CP111026">
    <property type="protein sequence ID" value="WAR27830.1"/>
    <property type="molecule type" value="Genomic_DNA"/>
</dbReference>
<feature type="compositionally biased region" description="Polar residues" evidence="1">
    <location>
        <begin position="9"/>
        <end position="29"/>
    </location>
</feature>
<gene>
    <name evidence="3" type="ORF">MAR_013534</name>
</gene>
<name>A0ABY7G084_MYAAR</name>
<keyword evidence="4" id="KW-1185">Reference proteome</keyword>
<sequence>MPEELRPMETNNSLVKENKESTLTMTADGQTDGHDRITERGQRNGEPFHNSEGNGGLRVNPTSSVSVYIHQNSQNEEREEQELGGVVNQSFTPVDRDHQRVSRTEGTNMMKNHVVYIGGGRTNTVLRSDVLSRNCVMDTTMEKPSSKQRVWSRCFQFTVMVVISSIISSAIVAPLILALVRSSSESLKEIPNWRSEQNNPNISKSDALIRENPDRTIIGSFVPDQDLLYRDKVLRWNNSLYANTQYMVASDTDSCVKVMEAGIYEVVSQITFQPSSDTSILAHTLLTKGQDGEEEAVQKKLISVPARIQSLEKEAYKLPSNLIAFADMKSGDELCTRLSPLEQVYASTLDNALTIIRL</sequence>
<reference evidence="3" key="1">
    <citation type="submission" date="2022-11" db="EMBL/GenBank/DDBJ databases">
        <title>Centuries of genome instability and evolution in soft-shell clam transmissible cancer (bioRxiv).</title>
        <authorList>
            <person name="Hart S.F.M."/>
            <person name="Yonemitsu M.A."/>
            <person name="Giersch R.M."/>
            <person name="Beal B.F."/>
            <person name="Arriagada G."/>
            <person name="Davis B.W."/>
            <person name="Ostrander E.A."/>
            <person name="Goff S.P."/>
            <person name="Metzger M.J."/>
        </authorList>
    </citation>
    <scope>NUCLEOTIDE SEQUENCE</scope>
    <source>
        <strain evidence="3">MELC-2E11</strain>
        <tissue evidence="3">Siphon/mantle</tissue>
    </source>
</reference>
<organism evidence="3 4">
    <name type="scientific">Mya arenaria</name>
    <name type="common">Soft-shell clam</name>
    <dbReference type="NCBI Taxonomy" id="6604"/>
    <lineage>
        <taxon>Eukaryota</taxon>
        <taxon>Metazoa</taxon>
        <taxon>Spiralia</taxon>
        <taxon>Lophotrochozoa</taxon>
        <taxon>Mollusca</taxon>
        <taxon>Bivalvia</taxon>
        <taxon>Autobranchia</taxon>
        <taxon>Heteroconchia</taxon>
        <taxon>Euheterodonta</taxon>
        <taxon>Imparidentia</taxon>
        <taxon>Neoheterodontei</taxon>
        <taxon>Myida</taxon>
        <taxon>Myoidea</taxon>
        <taxon>Myidae</taxon>
        <taxon>Mya</taxon>
    </lineage>
</organism>
<dbReference type="SUPFAM" id="SSF49842">
    <property type="entry name" value="TNF-like"/>
    <property type="match status" value="1"/>
</dbReference>
<keyword evidence="2" id="KW-1133">Transmembrane helix</keyword>
<accession>A0ABY7G084</accession>
<feature type="region of interest" description="Disordered" evidence="1">
    <location>
        <begin position="1"/>
        <end position="101"/>
    </location>
</feature>
<evidence type="ECO:0000313" key="4">
    <source>
        <dbReference type="Proteomes" id="UP001164746"/>
    </source>
</evidence>
<protein>
    <recommendedName>
        <fullName evidence="5">TNF family profile domain-containing protein</fullName>
    </recommendedName>
</protein>
<feature type="compositionally biased region" description="Polar residues" evidence="1">
    <location>
        <begin position="60"/>
        <end position="70"/>
    </location>
</feature>
<dbReference type="Proteomes" id="UP001164746">
    <property type="component" value="Chromosome 15"/>
</dbReference>
<evidence type="ECO:0000313" key="3">
    <source>
        <dbReference type="EMBL" id="WAR27830.1"/>
    </source>
</evidence>
<feature type="transmembrane region" description="Helical" evidence="2">
    <location>
        <begin position="155"/>
        <end position="180"/>
    </location>
</feature>
<dbReference type="InterPro" id="IPR008983">
    <property type="entry name" value="Tumour_necrosis_fac-like_dom"/>
</dbReference>
<keyword evidence="2" id="KW-0472">Membrane</keyword>
<dbReference type="Gene3D" id="2.60.120.40">
    <property type="match status" value="1"/>
</dbReference>
<proteinExistence type="predicted"/>
<evidence type="ECO:0008006" key="5">
    <source>
        <dbReference type="Google" id="ProtNLM"/>
    </source>
</evidence>